<evidence type="ECO:0000256" key="3">
    <source>
        <dbReference type="ARBA" id="ARBA00022989"/>
    </source>
</evidence>
<evidence type="ECO:0000256" key="8">
    <source>
        <dbReference type="RuleBase" id="RU000688"/>
    </source>
</evidence>
<sequence>MSPSFGLLDLPDSVGGDVMMNTTSTTQQTTLTSAAAAADDDLSDLTNLVMETIELVINCFLIHIIAGIGSACNIITVIVLVKTRGSDSNTTILLSLALCDLAFLLTLTVRKMDCIIARFDPVAGLNHQAYMTAYVIVTSRLVMFISSGHIIVIAVERFVAVIFPFKAKILFSRRRVMIMLLSLYVVMAATATPYLGYSGVVWSFNPAFNTTVSSVQFARYYLEMYEGLTNFNILVMGILRGPVSFTAVIACCAVIVHRLRQVSKQRETMSSSSSQQQVNVKVTRMLLALCAVYVITNLATVSLAVYTFVTSSNLLGPTLYFMVNMEEMLFALNSSANFFIYIFMSSKFYKTCRSLFCVSAQPET</sequence>
<dbReference type="PROSITE" id="PS00237">
    <property type="entry name" value="G_PROTEIN_RECEP_F1_1"/>
    <property type="match status" value="1"/>
</dbReference>
<name>A0ABM0JE91_APLCA</name>
<dbReference type="SUPFAM" id="SSF81321">
    <property type="entry name" value="Family A G protein-coupled receptor-like"/>
    <property type="match status" value="1"/>
</dbReference>
<dbReference type="GeneID" id="101847795"/>
<reference evidence="12" key="1">
    <citation type="submission" date="2025-08" db="UniProtKB">
        <authorList>
            <consortium name="RefSeq"/>
        </authorList>
    </citation>
    <scope>IDENTIFICATION</scope>
</reference>
<gene>
    <name evidence="12" type="primary">LOC101847795</name>
</gene>
<feature type="transmembrane region" description="Helical" evidence="9">
    <location>
        <begin position="129"/>
        <end position="155"/>
    </location>
</feature>
<dbReference type="Proteomes" id="UP000694888">
    <property type="component" value="Unplaced"/>
</dbReference>
<feature type="transmembrane region" description="Helical" evidence="9">
    <location>
        <begin position="328"/>
        <end position="344"/>
    </location>
</feature>
<keyword evidence="3 9" id="KW-1133">Transmembrane helix</keyword>
<dbReference type="InterPro" id="IPR017452">
    <property type="entry name" value="GPCR_Rhodpsn_7TM"/>
</dbReference>
<feature type="transmembrane region" description="Helical" evidence="9">
    <location>
        <begin position="231"/>
        <end position="256"/>
    </location>
</feature>
<keyword evidence="11" id="KW-1185">Reference proteome</keyword>
<keyword evidence="2 8" id="KW-0812">Transmembrane</keyword>
<feature type="transmembrane region" description="Helical" evidence="9">
    <location>
        <begin position="55"/>
        <end position="80"/>
    </location>
</feature>
<evidence type="ECO:0000259" key="10">
    <source>
        <dbReference type="PROSITE" id="PS50262"/>
    </source>
</evidence>
<keyword evidence="5 9" id="KW-0472">Membrane</keyword>
<comment type="similarity">
    <text evidence="8">Belongs to the G-protein coupled receptor 1 family.</text>
</comment>
<organism evidence="11 12">
    <name type="scientific">Aplysia californica</name>
    <name type="common">California sea hare</name>
    <dbReference type="NCBI Taxonomy" id="6500"/>
    <lineage>
        <taxon>Eukaryota</taxon>
        <taxon>Metazoa</taxon>
        <taxon>Spiralia</taxon>
        <taxon>Lophotrochozoa</taxon>
        <taxon>Mollusca</taxon>
        <taxon>Gastropoda</taxon>
        <taxon>Heterobranchia</taxon>
        <taxon>Euthyneura</taxon>
        <taxon>Tectipleura</taxon>
        <taxon>Aplysiida</taxon>
        <taxon>Aplysioidea</taxon>
        <taxon>Aplysiidae</taxon>
        <taxon>Aplysia</taxon>
    </lineage>
</organism>
<dbReference type="PROSITE" id="PS50262">
    <property type="entry name" value="G_PROTEIN_RECEP_F1_2"/>
    <property type="match status" value="1"/>
</dbReference>
<comment type="subcellular location">
    <subcellularLocation>
        <location evidence="1">Membrane</location>
        <topology evidence="1">Multi-pass membrane protein</topology>
    </subcellularLocation>
</comment>
<dbReference type="PANTHER" id="PTHR24243">
    <property type="entry name" value="G-PROTEIN COUPLED RECEPTOR"/>
    <property type="match status" value="1"/>
</dbReference>
<dbReference type="RefSeq" id="XP_005091705.1">
    <property type="nucleotide sequence ID" value="XM_005091648.1"/>
</dbReference>
<protein>
    <submittedName>
        <fullName evidence="12">FMRFamide receptor-like</fullName>
    </submittedName>
</protein>
<feature type="transmembrane region" description="Helical" evidence="9">
    <location>
        <begin position="176"/>
        <end position="196"/>
    </location>
</feature>
<keyword evidence="4 8" id="KW-0297">G-protein coupled receptor</keyword>
<dbReference type="Pfam" id="PF00001">
    <property type="entry name" value="7tm_1"/>
    <property type="match status" value="1"/>
</dbReference>
<evidence type="ECO:0000256" key="2">
    <source>
        <dbReference type="ARBA" id="ARBA00022692"/>
    </source>
</evidence>
<keyword evidence="6 8" id="KW-0675">Receptor</keyword>
<feature type="transmembrane region" description="Helical" evidence="9">
    <location>
        <begin position="286"/>
        <end position="308"/>
    </location>
</feature>
<keyword evidence="7 8" id="KW-0807">Transducer</keyword>
<evidence type="ECO:0000313" key="12">
    <source>
        <dbReference type="RefSeq" id="XP_005091705.1"/>
    </source>
</evidence>
<accession>A0ABM0JE91</accession>
<dbReference type="InterPro" id="IPR000276">
    <property type="entry name" value="GPCR_Rhodpsn"/>
</dbReference>
<proteinExistence type="inferred from homology"/>
<evidence type="ECO:0000256" key="6">
    <source>
        <dbReference type="ARBA" id="ARBA00023170"/>
    </source>
</evidence>
<evidence type="ECO:0000256" key="1">
    <source>
        <dbReference type="ARBA" id="ARBA00004141"/>
    </source>
</evidence>
<feature type="transmembrane region" description="Helical" evidence="9">
    <location>
        <begin position="92"/>
        <end position="109"/>
    </location>
</feature>
<evidence type="ECO:0000313" key="11">
    <source>
        <dbReference type="Proteomes" id="UP000694888"/>
    </source>
</evidence>
<evidence type="ECO:0000256" key="4">
    <source>
        <dbReference type="ARBA" id="ARBA00023040"/>
    </source>
</evidence>
<evidence type="ECO:0000256" key="7">
    <source>
        <dbReference type="ARBA" id="ARBA00023224"/>
    </source>
</evidence>
<dbReference type="Gene3D" id="1.20.1070.10">
    <property type="entry name" value="Rhodopsin 7-helix transmembrane proteins"/>
    <property type="match status" value="1"/>
</dbReference>
<evidence type="ECO:0000256" key="9">
    <source>
        <dbReference type="SAM" id="Phobius"/>
    </source>
</evidence>
<dbReference type="PANTHER" id="PTHR24243:SF230">
    <property type="entry name" value="G-PROTEIN COUPLED RECEPTORS FAMILY 1 PROFILE DOMAIN-CONTAINING PROTEIN"/>
    <property type="match status" value="1"/>
</dbReference>
<dbReference type="PRINTS" id="PR00237">
    <property type="entry name" value="GPCRRHODOPSN"/>
</dbReference>
<feature type="domain" description="G-protein coupled receptors family 1 profile" evidence="10">
    <location>
        <begin position="72"/>
        <end position="341"/>
    </location>
</feature>
<evidence type="ECO:0000256" key="5">
    <source>
        <dbReference type="ARBA" id="ARBA00023136"/>
    </source>
</evidence>